<keyword evidence="3 5" id="KW-1133">Transmembrane helix</keyword>
<keyword evidence="4 5" id="KW-0472">Membrane</keyword>
<keyword evidence="1" id="KW-1003">Cell membrane</keyword>
<evidence type="ECO:0000256" key="2">
    <source>
        <dbReference type="ARBA" id="ARBA00022692"/>
    </source>
</evidence>
<feature type="transmembrane region" description="Helical" evidence="5">
    <location>
        <begin position="53"/>
        <end position="76"/>
    </location>
</feature>
<gene>
    <name evidence="6" type="ORF">BHU62_15340</name>
</gene>
<reference evidence="6 7" key="1">
    <citation type="submission" date="2016-09" db="EMBL/GenBank/DDBJ databases">
        <title>Serratia marcescens MSU-97 and epiphytic antimycotic-producing bacteria.</title>
        <authorList>
            <person name="Matilla M.A."/>
        </authorList>
    </citation>
    <scope>NUCLEOTIDE SEQUENCE [LARGE SCALE GENOMIC DNA]</scope>
    <source>
        <strain evidence="6 7">MSU-97</strain>
    </source>
</reference>
<dbReference type="Pfam" id="PF07869">
    <property type="entry name" value="DUF1656"/>
    <property type="match status" value="1"/>
</dbReference>
<name>A0A1Q4NY19_SERMA</name>
<sequence length="78" mass="8983">MNTSWLHTSSPLPDLVLGASLYFPPIFKAFLLGLVLWLLIHQLLRDWIYSGEIWHPMLMDLSIFVLTVSGSLWILASW</sequence>
<accession>A0A1Q4NY19</accession>
<dbReference type="Proteomes" id="UP000185770">
    <property type="component" value="Unassembled WGS sequence"/>
</dbReference>
<evidence type="ECO:0000313" key="6">
    <source>
        <dbReference type="EMBL" id="OKB65744.1"/>
    </source>
</evidence>
<dbReference type="InterPro" id="IPR012451">
    <property type="entry name" value="DUF1656"/>
</dbReference>
<protein>
    <recommendedName>
        <fullName evidence="8">DUF1656 domain-containing protein</fullName>
    </recommendedName>
</protein>
<comment type="caution">
    <text evidence="6">The sequence shown here is derived from an EMBL/GenBank/DDBJ whole genome shotgun (WGS) entry which is preliminary data.</text>
</comment>
<dbReference type="OrthoDB" id="5902102at2"/>
<dbReference type="AlphaFoldDB" id="A0A1Q4NY19"/>
<evidence type="ECO:0000256" key="5">
    <source>
        <dbReference type="SAM" id="Phobius"/>
    </source>
</evidence>
<evidence type="ECO:0000256" key="1">
    <source>
        <dbReference type="ARBA" id="ARBA00022475"/>
    </source>
</evidence>
<proteinExistence type="predicted"/>
<keyword evidence="2 5" id="KW-0812">Transmembrane</keyword>
<evidence type="ECO:0000313" key="7">
    <source>
        <dbReference type="Proteomes" id="UP000185770"/>
    </source>
</evidence>
<organism evidence="6 7">
    <name type="scientific">Serratia marcescens</name>
    <dbReference type="NCBI Taxonomy" id="615"/>
    <lineage>
        <taxon>Bacteria</taxon>
        <taxon>Pseudomonadati</taxon>
        <taxon>Pseudomonadota</taxon>
        <taxon>Gammaproteobacteria</taxon>
        <taxon>Enterobacterales</taxon>
        <taxon>Yersiniaceae</taxon>
        <taxon>Serratia</taxon>
    </lineage>
</organism>
<dbReference type="RefSeq" id="WP_073532831.1">
    <property type="nucleotide sequence ID" value="NZ_MJAO01000015.1"/>
</dbReference>
<evidence type="ECO:0000256" key="3">
    <source>
        <dbReference type="ARBA" id="ARBA00022989"/>
    </source>
</evidence>
<evidence type="ECO:0008006" key="8">
    <source>
        <dbReference type="Google" id="ProtNLM"/>
    </source>
</evidence>
<dbReference type="EMBL" id="MJAO01000015">
    <property type="protein sequence ID" value="OKB65744.1"/>
    <property type="molecule type" value="Genomic_DNA"/>
</dbReference>
<evidence type="ECO:0000256" key="4">
    <source>
        <dbReference type="ARBA" id="ARBA00023136"/>
    </source>
</evidence>
<feature type="transmembrane region" description="Helical" evidence="5">
    <location>
        <begin position="20"/>
        <end position="41"/>
    </location>
</feature>